<evidence type="ECO:0000313" key="3">
    <source>
        <dbReference type="EMBL" id="ROR89798.1"/>
    </source>
</evidence>
<dbReference type="GO" id="GO:0003723">
    <property type="term" value="F:RNA binding"/>
    <property type="evidence" value="ECO:0007669"/>
    <property type="project" value="UniProtKB-KW"/>
</dbReference>
<dbReference type="Gene3D" id="3.10.290.10">
    <property type="entry name" value="RNA-binding S4 domain"/>
    <property type="match status" value="1"/>
</dbReference>
<protein>
    <submittedName>
        <fullName evidence="3">Ribosome-associated protein</fullName>
    </submittedName>
</protein>
<sequence>MNPFRRRRQDPAADRSAGPPPPEDVPIKDDMIRLGQFLKLANLVENGADAKVVIAEGRVTVNDEPELRRGRQLVVGDVVALGSARSRVASGGGEVDVPW</sequence>
<dbReference type="CDD" id="cd00165">
    <property type="entry name" value="S4"/>
    <property type="match status" value="1"/>
</dbReference>
<evidence type="ECO:0000313" key="4">
    <source>
        <dbReference type="Proteomes" id="UP000281738"/>
    </source>
</evidence>
<feature type="region of interest" description="Disordered" evidence="2">
    <location>
        <begin position="1"/>
        <end position="27"/>
    </location>
</feature>
<organism evidence="3 4">
    <name type="scientific">Nocardioides aurantiacus</name>
    <dbReference type="NCBI Taxonomy" id="86796"/>
    <lineage>
        <taxon>Bacteria</taxon>
        <taxon>Bacillati</taxon>
        <taxon>Actinomycetota</taxon>
        <taxon>Actinomycetes</taxon>
        <taxon>Propionibacteriales</taxon>
        <taxon>Nocardioidaceae</taxon>
        <taxon>Nocardioides</taxon>
    </lineage>
</organism>
<dbReference type="PROSITE" id="PS50889">
    <property type="entry name" value="S4"/>
    <property type="match status" value="1"/>
</dbReference>
<evidence type="ECO:0000256" key="2">
    <source>
        <dbReference type="SAM" id="MobiDB-lite"/>
    </source>
</evidence>
<keyword evidence="4" id="KW-1185">Reference proteome</keyword>
<gene>
    <name evidence="3" type="ORF">EDD33_0628</name>
</gene>
<reference evidence="3 4" key="1">
    <citation type="submission" date="2018-11" db="EMBL/GenBank/DDBJ databases">
        <title>Sequencing the genomes of 1000 actinobacteria strains.</title>
        <authorList>
            <person name="Klenk H.-P."/>
        </authorList>
    </citation>
    <scope>NUCLEOTIDE SEQUENCE [LARGE SCALE GENOMIC DNA]</scope>
    <source>
        <strain evidence="3 4">DSM 12652</strain>
    </source>
</reference>
<proteinExistence type="predicted"/>
<accession>A0A3N2CQW2</accession>
<dbReference type="AlphaFoldDB" id="A0A3N2CQW2"/>
<dbReference type="InterPro" id="IPR036986">
    <property type="entry name" value="S4_RNA-bd_sf"/>
</dbReference>
<dbReference type="Proteomes" id="UP000281738">
    <property type="component" value="Unassembled WGS sequence"/>
</dbReference>
<comment type="caution">
    <text evidence="3">The sequence shown here is derived from an EMBL/GenBank/DDBJ whole genome shotgun (WGS) entry which is preliminary data.</text>
</comment>
<evidence type="ECO:0000256" key="1">
    <source>
        <dbReference type="PROSITE-ProRule" id="PRU00182"/>
    </source>
</evidence>
<keyword evidence="1" id="KW-0694">RNA-binding</keyword>
<dbReference type="EMBL" id="RKHO01000001">
    <property type="protein sequence ID" value="ROR89798.1"/>
    <property type="molecule type" value="Genomic_DNA"/>
</dbReference>
<dbReference type="Pfam" id="PF13275">
    <property type="entry name" value="S4_2"/>
    <property type="match status" value="1"/>
</dbReference>
<name>A0A3N2CQW2_9ACTN</name>
<dbReference type="SUPFAM" id="SSF55174">
    <property type="entry name" value="Alpha-L RNA-binding motif"/>
    <property type="match status" value="1"/>
</dbReference>